<protein>
    <submittedName>
        <fullName evidence="1">Uncharacterized protein</fullName>
    </submittedName>
</protein>
<evidence type="ECO:0000313" key="1">
    <source>
        <dbReference type="EMBL" id="JAH52004.1"/>
    </source>
</evidence>
<accession>A0A0E9TE91</accession>
<reference evidence="1" key="1">
    <citation type="submission" date="2014-11" db="EMBL/GenBank/DDBJ databases">
        <authorList>
            <person name="Amaro Gonzalez C."/>
        </authorList>
    </citation>
    <scope>NUCLEOTIDE SEQUENCE</scope>
</reference>
<reference evidence="1" key="2">
    <citation type="journal article" date="2015" name="Fish Shellfish Immunol.">
        <title>Early steps in the European eel (Anguilla anguilla)-Vibrio vulnificus interaction in the gills: Role of the RtxA13 toxin.</title>
        <authorList>
            <person name="Callol A."/>
            <person name="Pajuelo D."/>
            <person name="Ebbesson L."/>
            <person name="Teles M."/>
            <person name="MacKenzie S."/>
            <person name="Amaro C."/>
        </authorList>
    </citation>
    <scope>NUCLEOTIDE SEQUENCE</scope>
</reference>
<proteinExistence type="predicted"/>
<name>A0A0E9TE91_ANGAN</name>
<dbReference type="AlphaFoldDB" id="A0A0E9TE91"/>
<organism evidence="1">
    <name type="scientific">Anguilla anguilla</name>
    <name type="common">European freshwater eel</name>
    <name type="synonym">Muraena anguilla</name>
    <dbReference type="NCBI Taxonomy" id="7936"/>
    <lineage>
        <taxon>Eukaryota</taxon>
        <taxon>Metazoa</taxon>
        <taxon>Chordata</taxon>
        <taxon>Craniata</taxon>
        <taxon>Vertebrata</taxon>
        <taxon>Euteleostomi</taxon>
        <taxon>Actinopterygii</taxon>
        <taxon>Neopterygii</taxon>
        <taxon>Teleostei</taxon>
        <taxon>Anguilliformes</taxon>
        <taxon>Anguillidae</taxon>
        <taxon>Anguilla</taxon>
    </lineage>
</organism>
<dbReference type="EMBL" id="GBXM01056573">
    <property type="protein sequence ID" value="JAH52004.1"/>
    <property type="molecule type" value="Transcribed_RNA"/>
</dbReference>
<sequence>MAGLYNQCQFKSGNEPERK</sequence>